<dbReference type="Proteomes" id="UP000654075">
    <property type="component" value="Unassembled WGS sequence"/>
</dbReference>
<feature type="transmembrane region" description="Helical" evidence="1">
    <location>
        <begin position="208"/>
        <end position="229"/>
    </location>
</feature>
<evidence type="ECO:0008006" key="5">
    <source>
        <dbReference type="Google" id="ProtNLM"/>
    </source>
</evidence>
<feature type="transmembrane region" description="Helical" evidence="1">
    <location>
        <begin position="427"/>
        <end position="448"/>
    </location>
</feature>
<gene>
    <name evidence="2" type="ORF">PGLA1383_LOCUS4877</name>
    <name evidence="3" type="ORF">PGLA2088_LOCUS32496</name>
</gene>
<proteinExistence type="predicted"/>
<evidence type="ECO:0000256" key="1">
    <source>
        <dbReference type="SAM" id="Phobius"/>
    </source>
</evidence>
<comment type="caution">
    <text evidence="2">The sequence shown here is derived from an EMBL/GenBank/DDBJ whole genome shotgun (WGS) entry which is preliminary data.</text>
</comment>
<feature type="transmembrane region" description="Helical" evidence="1">
    <location>
        <begin position="362"/>
        <end position="388"/>
    </location>
</feature>
<dbReference type="OMA" id="ANCALDY"/>
<dbReference type="EMBL" id="CAJNNV010001846">
    <property type="protein sequence ID" value="CAE8585984.1"/>
    <property type="molecule type" value="Genomic_DNA"/>
</dbReference>
<reference evidence="2" key="1">
    <citation type="submission" date="2021-02" db="EMBL/GenBank/DDBJ databases">
        <authorList>
            <person name="Dougan E. K."/>
            <person name="Rhodes N."/>
            <person name="Thang M."/>
            <person name="Chan C."/>
        </authorList>
    </citation>
    <scope>NUCLEOTIDE SEQUENCE</scope>
</reference>
<organism evidence="2 4">
    <name type="scientific">Polarella glacialis</name>
    <name type="common">Dinoflagellate</name>
    <dbReference type="NCBI Taxonomy" id="89957"/>
    <lineage>
        <taxon>Eukaryota</taxon>
        <taxon>Sar</taxon>
        <taxon>Alveolata</taxon>
        <taxon>Dinophyceae</taxon>
        <taxon>Suessiales</taxon>
        <taxon>Suessiaceae</taxon>
        <taxon>Polarella</taxon>
    </lineage>
</organism>
<dbReference type="Gene3D" id="1.20.1250.20">
    <property type="entry name" value="MFS general substrate transporter like domains"/>
    <property type="match status" value="1"/>
</dbReference>
<evidence type="ECO:0000313" key="4">
    <source>
        <dbReference type="Proteomes" id="UP000654075"/>
    </source>
</evidence>
<evidence type="ECO:0000313" key="3">
    <source>
        <dbReference type="EMBL" id="CAE8702611.1"/>
    </source>
</evidence>
<feature type="transmembrane region" description="Helical" evidence="1">
    <location>
        <begin position="395"/>
        <end position="415"/>
    </location>
</feature>
<dbReference type="GO" id="GO:0022857">
    <property type="term" value="F:transmembrane transporter activity"/>
    <property type="evidence" value="ECO:0007669"/>
    <property type="project" value="InterPro"/>
</dbReference>
<keyword evidence="1" id="KW-1133">Transmembrane helix</keyword>
<keyword evidence="4" id="KW-1185">Reference proteome</keyword>
<sequence>MATPMTTSELESQLLPPSAKPTLYRSWSVKVGLPMNSLHLSILLMACLLGVIQYGIISIFGIVIDDELEAYYHLDAGAGDQLYDTINIGSCAMSFLPGLIYDKFGAMKAMLLGTVLALLPITADLYFSGMFPWLRTLAGLKLSYFILGTSASFFSVVSSFAPLEAFPEEHIGKVSAIVQVSSSLGVTIQSEVHGLLVEWFSSDFVRAYYTYMLVTFGLCGVLMTCVFWADSDLLHKSKASSTYEPILTPPEQGNGNGGLISLLLSVDFLYMSAVFGVGIGFVYSYLDAAGNINIAAGLPASRATLTWGIYGVIGRLGSNLLLDRTRHSRFGGPLTYCAASLLVFAIGLLCVSLPAAPGLVSVHLMNLFCGIGGGAILGVTPAALRLLFGSEFVGIIYGILYAFTALGMIAWGLLIPDPASCGLVTCYRSYCLRGAVSLLVTCGVGLALTTRMQQA</sequence>
<keyword evidence="1" id="KW-0472">Membrane</keyword>
<feature type="transmembrane region" description="Helical" evidence="1">
    <location>
        <begin position="334"/>
        <end position="356"/>
    </location>
</feature>
<dbReference type="Proteomes" id="UP000626109">
    <property type="component" value="Unassembled WGS sequence"/>
</dbReference>
<accession>A0A813DHL6</accession>
<feature type="transmembrane region" description="Helical" evidence="1">
    <location>
        <begin position="109"/>
        <end position="127"/>
    </location>
</feature>
<dbReference type="Pfam" id="PF07690">
    <property type="entry name" value="MFS_1"/>
    <property type="match status" value="1"/>
</dbReference>
<dbReference type="AlphaFoldDB" id="A0A813DHL6"/>
<feature type="transmembrane region" description="Helical" evidence="1">
    <location>
        <begin position="139"/>
        <end position="161"/>
    </location>
</feature>
<dbReference type="InterPro" id="IPR036259">
    <property type="entry name" value="MFS_trans_sf"/>
</dbReference>
<protein>
    <recommendedName>
        <fullName evidence="5">Major facilitator superfamily (MFS) profile domain-containing protein</fullName>
    </recommendedName>
</protein>
<keyword evidence="1" id="KW-0812">Transmembrane</keyword>
<dbReference type="InterPro" id="IPR011701">
    <property type="entry name" value="MFS"/>
</dbReference>
<name>A0A813DHL6_POLGL</name>
<feature type="transmembrane region" description="Helical" evidence="1">
    <location>
        <begin position="268"/>
        <end position="286"/>
    </location>
</feature>
<dbReference type="OrthoDB" id="436912at2759"/>
<dbReference type="EMBL" id="CAJNNW010030146">
    <property type="protein sequence ID" value="CAE8702611.1"/>
    <property type="molecule type" value="Genomic_DNA"/>
</dbReference>
<evidence type="ECO:0000313" key="2">
    <source>
        <dbReference type="EMBL" id="CAE8585984.1"/>
    </source>
</evidence>
<dbReference type="SUPFAM" id="SSF103473">
    <property type="entry name" value="MFS general substrate transporter"/>
    <property type="match status" value="1"/>
</dbReference>
<feature type="transmembrane region" description="Helical" evidence="1">
    <location>
        <begin position="40"/>
        <end position="64"/>
    </location>
</feature>